<dbReference type="InterPro" id="IPR050087">
    <property type="entry name" value="AON_synthase_class-II"/>
</dbReference>
<dbReference type="InterPro" id="IPR004839">
    <property type="entry name" value="Aminotransferase_I/II_large"/>
</dbReference>
<evidence type="ECO:0000256" key="3">
    <source>
        <dbReference type="ARBA" id="ARBA00004991"/>
    </source>
</evidence>
<dbReference type="InterPro" id="IPR015422">
    <property type="entry name" value="PyrdxlP-dep_Trfase_small"/>
</dbReference>
<reference evidence="11 12" key="1">
    <citation type="submission" date="2023-05" db="EMBL/GenBank/DDBJ databases">
        <title>A 100% complete, gapless, phased diploid assembly of the Scenedesmus obliquus UTEX 3031 genome.</title>
        <authorList>
            <person name="Biondi T.C."/>
            <person name="Hanschen E.R."/>
            <person name="Kwon T."/>
            <person name="Eng W."/>
            <person name="Kruse C.P.S."/>
            <person name="Koehler S.I."/>
            <person name="Kunde Y."/>
            <person name="Gleasner C.D."/>
            <person name="You Mak K.T."/>
            <person name="Polle J."/>
            <person name="Hovde B.T."/>
            <person name="Starkenburg S.R."/>
        </authorList>
    </citation>
    <scope>NUCLEOTIDE SEQUENCE [LARGE SCALE GENOMIC DNA]</scope>
    <source>
        <strain evidence="11 12">DOE0152z</strain>
    </source>
</reference>
<proteinExistence type="inferred from homology"/>
<dbReference type="InterPro" id="IPR015424">
    <property type="entry name" value="PyrdxlP-dep_Trfase"/>
</dbReference>
<feature type="region of interest" description="Disordered" evidence="9">
    <location>
        <begin position="491"/>
        <end position="517"/>
    </location>
</feature>
<evidence type="ECO:0000256" key="8">
    <source>
        <dbReference type="RuleBase" id="RU003693"/>
    </source>
</evidence>
<comment type="pathway">
    <text evidence="3">Sphingolipid metabolism.</text>
</comment>
<keyword evidence="12" id="KW-1185">Reference proteome</keyword>
<gene>
    <name evidence="11" type="ORF">OEZ85_011432</name>
</gene>
<dbReference type="InterPro" id="IPR001917">
    <property type="entry name" value="Aminotrans_II_pyridoxalP_BS"/>
</dbReference>
<evidence type="ECO:0000256" key="5">
    <source>
        <dbReference type="ARBA" id="ARBA00022679"/>
    </source>
</evidence>
<comment type="pathway">
    <text evidence="2">Lipid metabolism; sphingolipid metabolism.</text>
</comment>
<protein>
    <recommendedName>
        <fullName evidence="10">Aminotransferase class I/classII large domain-containing protein</fullName>
    </recommendedName>
</protein>
<dbReference type="Gene3D" id="3.40.640.10">
    <property type="entry name" value="Type I PLP-dependent aspartate aminotransferase-like (Major domain)"/>
    <property type="match status" value="1"/>
</dbReference>
<accession>A0ABY8TQB9</accession>
<evidence type="ECO:0000256" key="1">
    <source>
        <dbReference type="ARBA" id="ARBA00001933"/>
    </source>
</evidence>
<comment type="similarity">
    <text evidence="4">Belongs to the class-II pyridoxal-phosphate-dependent aminotransferase family. BioF subfamily.</text>
</comment>
<evidence type="ECO:0000256" key="7">
    <source>
        <dbReference type="ARBA" id="ARBA00022919"/>
    </source>
</evidence>
<evidence type="ECO:0000313" key="11">
    <source>
        <dbReference type="EMBL" id="WIA11309.1"/>
    </source>
</evidence>
<dbReference type="PANTHER" id="PTHR13693">
    <property type="entry name" value="CLASS II AMINOTRANSFERASE/8-AMINO-7-OXONONANOATE SYNTHASE"/>
    <property type="match status" value="1"/>
</dbReference>
<dbReference type="PROSITE" id="PS00599">
    <property type="entry name" value="AA_TRANSFER_CLASS_2"/>
    <property type="match status" value="1"/>
</dbReference>
<organism evidence="11 12">
    <name type="scientific">Tetradesmus obliquus</name>
    <name type="common">Green alga</name>
    <name type="synonym">Acutodesmus obliquus</name>
    <dbReference type="NCBI Taxonomy" id="3088"/>
    <lineage>
        <taxon>Eukaryota</taxon>
        <taxon>Viridiplantae</taxon>
        <taxon>Chlorophyta</taxon>
        <taxon>core chlorophytes</taxon>
        <taxon>Chlorophyceae</taxon>
        <taxon>CS clade</taxon>
        <taxon>Sphaeropleales</taxon>
        <taxon>Scenedesmaceae</taxon>
        <taxon>Tetradesmus</taxon>
    </lineage>
</organism>
<dbReference type="SUPFAM" id="SSF53383">
    <property type="entry name" value="PLP-dependent transferases"/>
    <property type="match status" value="1"/>
</dbReference>
<evidence type="ECO:0000256" key="2">
    <source>
        <dbReference type="ARBA" id="ARBA00004760"/>
    </source>
</evidence>
<dbReference type="Proteomes" id="UP001244341">
    <property type="component" value="Chromosome 3b"/>
</dbReference>
<dbReference type="InterPro" id="IPR015421">
    <property type="entry name" value="PyrdxlP-dep_Trfase_major"/>
</dbReference>
<sequence>MAAARTQQWDSYIDSSLSQIRDAQLERVLRPLVPDGSSAVQALLHVDEHKAWLQAAASPDSCTNLALDPLCRSADVAAEMVQLLLFSTNDYLGMSAHPAVKAAAAEAAAQVGCGPRSSALVAGFTSEHRQLELELAALKGTQDALLFPTGYAANVAVVAVLASISNVAGAVPANAAIPVLQQQPQQQQGMQPQQQQQQQPQPQVVVLSDELNHASIIDGARLAARAGGQVSLQVYRHNDMQHLETLLAAVAPGTRCLVVTDSLFSMDGDFADLQGLAALRRRYGFLLAVDEAHATLVCGASGGGAAVMMCVAADIDVHIGTLSKAIGAQGGFVACSSKLRALLLNRGRSVIYSTALPVPVVAAARAALQVSRSEPWRRQHVWHLTRLVSQRLGVPAASPVIPLVVGSEAAALQLSRRLLARGFHVPAIRPPTVARGTCRLRVCLSSAHTQAQVEALVGALQQELALLPEVRLAALPHLMTQQQQEHLRYPMAGSHSSQQQQQQQQQQQGDVCTRSKL</sequence>
<keyword evidence="7" id="KW-0746">Sphingolipid metabolism</keyword>
<keyword evidence="5" id="KW-0808">Transferase</keyword>
<evidence type="ECO:0000256" key="9">
    <source>
        <dbReference type="SAM" id="MobiDB-lite"/>
    </source>
</evidence>
<keyword evidence="7" id="KW-0443">Lipid metabolism</keyword>
<evidence type="ECO:0000256" key="4">
    <source>
        <dbReference type="ARBA" id="ARBA00010008"/>
    </source>
</evidence>
<dbReference type="Pfam" id="PF00155">
    <property type="entry name" value="Aminotran_1_2"/>
    <property type="match status" value="1"/>
</dbReference>
<comment type="cofactor">
    <cofactor evidence="1 8">
        <name>pyridoxal 5'-phosphate</name>
        <dbReference type="ChEBI" id="CHEBI:597326"/>
    </cofactor>
</comment>
<dbReference type="PANTHER" id="PTHR13693:SF77">
    <property type="entry name" value="8-AMINO-7-OXONONANOATE SYNTHASE"/>
    <property type="match status" value="1"/>
</dbReference>
<keyword evidence="6 8" id="KW-0663">Pyridoxal phosphate</keyword>
<evidence type="ECO:0000313" key="12">
    <source>
        <dbReference type="Proteomes" id="UP001244341"/>
    </source>
</evidence>
<feature type="region of interest" description="Disordered" evidence="9">
    <location>
        <begin position="184"/>
        <end position="203"/>
    </location>
</feature>
<dbReference type="Gene3D" id="3.90.1150.10">
    <property type="entry name" value="Aspartate Aminotransferase, domain 1"/>
    <property type="match status" value="1"/>
</dbReference>
<evidence type="ECO:0000256" key="6">
    <source>
        <dbReference type="ARBA" id="ARBA00022898"/>
    </source>
</evidence>
<evidence type="ECO:0000259" key="10">
    <source>
        <dbReference type="Pfam" id="PF00155"/>
    </source>
</evidence>
<feature type="compositionally biased region" description="Low complexity" evidence="9">
    <location>
        <begin position="498"/>
        <end position="508"/>
    </location>
</feature>
<name>A0ABY8TQB9_TETOB</name>
<feature type="domain" description="Aminotransferase class I/classII large" evidence="10">
    <location>
        <begin position="202"/>
        <end position="460"/>
    </location>
</feature>
<dbReference type="EMBL" id="CP126210">
    <property type="protein sequence ID" value="WIA11309.1"/>
    <property type="molecule type" value="Genomic_DNA"/>
</dbReference>